<dbReference type="EMBL" id="AP019536">
    <property type="protein sequence ID" value="BBI98927.1"/>
    <property type="molecule type" value="Genomic_DNA"/>
</dbReference>
<keyword evidence="1 3" id="KW-0315">Glutamine amidotransferase</keyword>
<evidence type="ECO:0000256" key="1">
    <source>
        <dbReference type="ARBA" id="ARBA00022962"/>
    </source>
</evidence>
<dbReference type="KEGG" id="fku:FGKAn22_06200"/>
<keyword evidence="4" id="KW-1185">Reference proteome</keyword>
<dbReference type="RefSeq" id="WP_281411897.1">
    <property type="nucleotide sequence ID" value="NZ_AP019536.1"/>
</dbReference>
<dbReference type="CDD" id="cd01908">
    <property type="entry name" value="YafJ"/>
    <property type="match status" value="1"/>
</dbReference>
<reference evidence="3 4" key="1">
    <citation type="submission" date="2019-03" db="EMBL/GenBank/DDBJ databases">
        <title>Complete genome sequence of Ferrigenium kumadai strain An22, a microaerophilic iron-oxidizing bacterium isolated from a paddy field soil.</title>
        <authorList>
            <person name="Watanabe T."/>
            <person name="Asakawa S."/>
        </authorList>
    </citation>
    <scope>NUCLEOTIDE SEQUENCE [LARGE SCALE GENOMIC DNA]</scope>
    <source>
        <strain evidence="3 4">An22</strain>
    </source>
</reference>
<sequence length="270" mass="30058">MCQLLGMNCNVPTDICFSFTGFQKRGGATDVHADGWGIAFFEGKGVRLFLDPQPSAQSPVAELVRNYPIRSLNVIAHIRKATQGIVSLENTHPFQRELWGQYWVFAHNGNLPQFQPELDGSFLPVGDTDSERIFCWLLQSLRSRFDDVPPAREALFDALHELTTPLAGMGIFNYLLSNGDSLFAHCSTELSYIVRHAPFATAHLKDEDVMVDFSEVTTPNDRVAVIATQPLTDNEPWITMPPGSLWLFHDGEVVAHRLTLPSPFKSLSGS</sequence>
<gene>
    <name evidence="3" type="ORF">FGKAn22_06200</name>
</gene>
<evidence type="ECO:0000259" key="2">
    <source>
        <dbReference type="PROSITE" id="PS51278"/>
    </source>
</evidence>
<dbReference type="PANTHER" id="PTHR42824:SF1">
    <property type="entry name" value="GLUTAMINE AMIDOTRANSFERASE YAFJ-RELATED"/>
    <property type="match status" value="1"/>
</dbReference>
<organism evidence="3 4">
    <name type="scientific">Ferrigenium kumadai</name>
    <dbReference type="NCBI Taxonomy" id="1682490"/>
    <lineage>
        <taxon>Bacteria</taxon>
        <taxon>Pseudomonadati</taxon>
        <taxon>Pseudomonadota</taxon>
        <taxon>Betaproteobacteria</taxon>
        <taxon>Nitrosomonadales</taxon>
        <taxon>Gallionellaceae</taxon>
        <taxon>Ferrigenium</taxon>
    </lineage>
</organism>
<evidence type="ECO:0000313" key="4">
    <source>
        <dbReference type="Proteomes" id="UP001319121"/>
    </source>
</evidence>
<dbReference type="AlphaFoldDB" id="A0AAN1W063"/>
<accession>A0AAN1W063</accession>
<dbReference type="InterPro" id="IPR017932">
    <property type="entry name" value="GATase_2_dom"/>
</dbReference>
<name>A0AAN1W063_9PROT</name>
<dbReference type="Proteomes" id="UP001319121">
    <property type="component" value="Chromosome"/>
</dbReference>
<dbReference type="Pfam" id="PF13230">
    <property type="entry name" value="GATase_4"/>
    <property type="match status" value="1"/>
</dbReference>
<dbReference type="InterPro" id="IPR029055">
    <property type="entry name" value="Ntn_hydrolases_N"/>
</dbReference>
<dbReference type="Gene3D" id="3.60.20.10">
    <property type="entry name" value="Glutamine Phosphoribosylpyrophosphate, subunit 1, domain 1"/>
    <property type="match status" value="1"/>
</dbReference>
<feature type="domain" description="Glutamine amidotransferase type-2" evidence="2">
    <location>
        <begin position="2"/>
        <end position="251"/>
    </location>
</feature>
<proteinExistence type="predicted"/>
<evidence type="ECO:0000313" key="3">
    <source>
        <dbReference type="EMBL" id="BBI98927.1"/>
    </source>
</evidence>
<dbReference type="InterPro" id="IPR026869">
    <property type="entry name" value="EgtC-like"/>
</dbReference>
<protein>
    <submittedName>
        <fullName evidence="3">Class II glutamine amidotransferase</fullName>
    </submittedName>
</protein>
<dbReference type="PANTHER" id="PTHR42824">
    <property type="entry name" value="GLUTAMINE AMIDOTRANSFERASE"/>
    <property type="match status" value="1"/>
</dbReference>
<dbReference type="PROSITE" id="PS51278">
    <property type="entry name" value="GATASE_TYPE_2"/>
    <property type="match status" value="1"/>
</dbReference>
<dbReference type="SUPFAM" id="SSF56235">
    <property type="entry name" value="N-terminal nucleophile aminohydrolases (Ntn hydrolases)"/>
    <property type="match status" value="1"/>
</dbReference>